<accession>A0A8J5FJX8</accession>
<keyword evidence="4" id="KW-1185">Reference proteome</keyword>
<feature type="region of interest" description="Disordered" evidence="1">
    <location>
        <begin position="15"/>
        <end position="36"/>
    </location>
</feature>
<protein>
    <recommendedName>
        <fullName evidence="2">TLDc domain-containing protein</fullName>
    </recommendedName>
</protein>
<evidence type="ECO:0000313" key="4">
    <source>
        <dbReference type="Proteomes" id="UP000734854"/>
    </source>
</evidence>
<evidence type="ECO:0000259" key="2">
    <source>
        <dbReference type="PROSITE" id="PS51886"/>
    </source>
</evidence>
<dbReference type="AlphaFoldDB" id="A0A8J5FJX8"/>
<dbReference type="Proteomes" id="UP000734854">
    <property type="component" value="Unassembled WGS sequence"/>
</dbReference>
<dbReference type="EMBL" id="JACMSC010000015">
    <property type="protein sequence ID" value="KAG6485587.1"/>
    <property type="molecule type" value="Genomic_DNA"/>
</dbReference>
<proteinExistence type="predicted"/>
<feature type="compositionally biased region" description="Basic and acidic residues" evidence="1">
    <location>
        <begin position="112"/>
        <end position="129"/>
    </location>
</feature>
<dbReference type="InterPro" id="IPR006571">
    <property type="entry name" value="TLDc_dom"/>
</dbReference>
<evidence type="ECO:0000313" key="3">
    <source>
        <dbReference type="EMBL" id="KAG6485587.1"/>
    </source>
</evidence>
<feature type="compositionally biased region" description="Polar residues" evidence="1">
    <location>
        <begin position="96"/>
        <end position="106"/>
    </location>
</feature>
<dbReference type="PANTHER" id="PTHR23354">
    <property type="entry name" value="NUCLEOLAR PROTEIN 7/ESTROGEN RECEPTOR COACTIVATOR-RELATED"/>
    <property type="match status" value="1"/>
</dbReference>
<comment type="caution">
    <text evidence="3">The sequence shown here is derived from an EMBL/GenBank/DDBJ whole genome shotgun (WGS) entry which is preliminary data.</text>
</comment>
<feature type="region of interest" description="Disordered" evidence="1">
    <location>
        <begin position="60"/>
        <end position="134"/>
    </location>
</feature>
<organism evidence="3 4">
    <name type="scientific">Zingiber officinale</name>
    <name type="common">Ginger</name>
    <name type="synonym">Amomum zingiber</name>
    <dbReference type="NCBI Taxonomy" id="94328"/>
    <lineage>
        <taxon>Eukaryota</taxon>
        <taxon>Viridiplantae</taxon>
        <taxon>Streptophyta</taxon>
        <taxon>Embryophyta</taxon>
        <taxon>Tracheophyta</taxon>
        <taxon>Spermatophyta</taxon>
        <taxon>Magnoliopsida</taxon>
        <taxon>Liliopsida</taxon>
        <taxon>Zingiberales</taxon>
        <taxon>Zingiberaceae</taxon>
        <taxon>Zingiber</taxon>
    </lineage>
</organism>
<gene>
    <name evidence="3" type="ORF">ZIOFF_054150</name>
</gene>
<dbReference type="Pfam" id="PF07534">
    <property type="entry name" value="TLD"/>
    <property type="match status" value="1"/>
</dbReference>
<dbReference type="SMART" id="SM00584">
    <property type="entry name" value="TLDc"/>
    <property type="match status" value="1"/>
</dbReference>
<reference evidence="3 4" key="1">
    <citation type="submission" date="2020-08" db="EMBL/GenBank/DDBJ databases">
        <title>Plant Genome Project.</title>
        <authorList>
            <person name="Zhang R.-G."/>
        </authorList>
    </citation>
    <scope>NUCLEOTIDE SEQUENCE [LARGE SCALE GENOMIC DNA]</scope>
    <source>
        <tissue evidence="3">Rhizome</tissue>
    </source>
</reference>
<feature type="domain" description="TLDc" evidence="2">
    <location>
        <begin position="164"/>
        <end position="327"/>
    </location>
</feature>
<dbReference type="PROSITE" id="PS51886">
    <property type="entry name" value="TLDC"/>
    <property type="match status" value="1"/>
</dbReference>
<name>A0A8J5FJX8_ZINOF</name>
<dbReference type="PANTHER" id="PTHR23354:SF74">
    <property type="entry name" value="TLD-DOMAIN CONTAINING NUCLEOLAR PROTEIN"/>
    <property type="match status" value="1"/>
</dbReference>
<sequence length="441" mass="48828">MLSWKEKVAARLSRILADSPSSPTTPSGDYSPIAMEDEAISSQDYSFQAKRSFSSNFLSTLNSASGDADASEPKSPAHIHSEGSSPQKSLPKKRSANSSAWKNLPSNFGEENGTRSECREIPESSKEDMDQFPNRPINRYSMFVEASTQHDPNEYLSYLTEKSTFMYADLFQFFGSCLPNIVKGCQWILLYSTWKHGISLQTLLRKSADLPGPCLLIVGDMQGAIFGGLLNSPLKPTSTRKYQGTGETFVFSTIYGEPRFFRATGANRFYYLCLNDQLAFGGGRNYALSLEEDLLRGTSGPCETFGNSCLAHTSEFELKNVEVILKPMNQYEASAFLYVNLFALIYLLALKASSFCLYIDLCLQAFGLHACQQATTWLAVGCKQKSKPHCGLHACQRASHNMACMLVNTWIATWRVSKLAILALACILANKLPYADMPCPD</sequence>
<evidence type="ECO:0000256" key="1">
    <source>
        <dbReference type="SAM" id="MobiDB-lite"/>
    </source>
</evidence>